<gene>
    <name evidence="3" type="ORF">G7081_01235</name>
</gene>
<accession>A0A6G8AL72</accession>
<dbReference type="InterPro" id="IPR006321">
    <property type="entry name" value="PilT/PilU"/>
</dbReference>
<sequence>MDRKDSYLESEFDLELESSLDLNFNNLYEIADEINGNLQGKSIAETVIKQIEDPKATLDEWLALTVSKEVSDLHLVEGIEPIFRLNGELVPIQGTPVLYSEMITKMARLVCNDEQWATFLADGEIDLAYELKGAARFRINIFRQKDTTSIAFRRIPIKIPNLTSLGMPDILKDLIHKSQGLFLVTGPTGSGKSTTLAAMLDYLNDTKNTHILTLEDPIEYVHNHKKSIISQREIGRDTDSFGNALRAALRQDPDVILVGEMRDFETISIALTAAETGHLVLGTLHTSSAPATIERIVDVFPAIQQPQVRSQLAGALLGVLSQRLLPTPDGNGRIAATEMLVNNKGIAHIIRSGKTHQISNMIQMGKNEGMHTMQAKIIQLISAGRVDSDVAESYLEEGSEL</sequence>
<organism evidence="3 4">
    <name type="scientific">Vagococcus coleopterorum</name>
    <dbReference type="NCBI Taxonomy" id="2714946"/>
    <lineage>
        <taxon>Bacteria</taxon>
        <taxon>Bacillati</taxon>
        <taxon>Bacillota</taxon>
        <taxon>Bacilli</taxon>
        <taxon>Lactobacillales</taxon>
        <taxon>Enterococcaceae</taxon>
        <taxon>Vagococcus</taxon>
    </lineage>
</organism>
<evidence type="ECO:0000259" key="2">
    <source>
        <dbReference type="PROSITE" id="PS00662"/>
    </source>
</evidence>
<dbReference type="Pfam" id="PF00437">
    <property type="entry name" value="T2SSE"/>
    <property type="match status" value="1"/>
</dbReference>
<reference evidence="3 4" key="1">
    <citation type="submission" date="2020-03" db="EMBL/GenBank/DDBJ databases">
        <title>Vagococcus sp. nov., isolated from beetles.</title>
        <authorList>
            <person name="Hyun D.-W."/>
            <person name="Bae J.-W."/>
        </authorList>
    </citation>
    <scope>NUCLEOTIDE SEQUENCE [LARGE SCALE GENOMIC DNA]</scope>
    <source>
        <strain evidence="3 4">HDW17A</strain>
    </source>
</reference>
<dbReference type="SUPFAM" id="SSF52540">
    <property type="entry name" value="P-loop containing nucleoside triphosphate hydrolases"/>
    <property type="match status" value="1"/>
</dbReference>
<dbReference type="PROSITE" id="PS00662">
    <property type="entry name" value="T2SP_E"/>
    <property type="match status" value="1"/>
</dbReference>
<proteinExistence type="inferred from homology"/>
<name>A0A6G8AL72_9ENTE</name>
<dbReference type="RefSeq" id="WP_166006671.1">
    <property type="nucleotide sequence ID" value="NZ_CP049886.1"/>
</dbReference>
<dbReference type="InterPro" id="IPR050921">
    <property type="entry name" value="T4SS_GSP_E_ATPase"/>
</dbReference>
<dbReference type="InterPro" id="IPR001482">
    <property type="entry name" value="T2SS/T4SS_dom"/>
</dbReference>
<feature type="domain" description="Bacterial type II secretion system protein E" evidence="2">
    <location>
        <begin position="249"/>
        <end position="263"/>
    </location>
</feature>
<evidence type="ECO:0000256" key="1">
    <source>
        <dbReference type="ARBA" id="ARBA00006611"/>
    </source>
</evidence>
<protein>
    <submittedName>
        <fullName evidence="3">Type IV pilus twitching motility protein PilT</fullName>
    </submittedName>
</protein>
<dbReference type="PANTHER" id="PTHR30486">
    <property type="entry name" value="TWITCHING MOTILITY PROTEIN PILT"/>
    <property type="match status" value="1"/>
</dbReference>
<dbReference type="KEGG" id="vah:G7081_01235"/>
<dbReference type="GO" id="GO:0005524">
    <property type="term" value="F:ATP binding"/>
    <property type="evidence" value="ECO:0007669"/>
    <property type="project" value="InterPro"/>
</dbReference>
<dbReference type="NCBIfam" id="TIGR01420">
    <property type="entry name" value="pilT_fam"/>
    <property type="match status" value="1"/>
</dbReference>
<dbReference type="InterPro" id="IPR027417">
    <property type="entry name" value="P-loop_NTPase"/>
</dbReference>
<dbReference type="Proteomes" id="UP000500890">
    <property type="component" value="Chromosome"/>
</dbReference>
<dbReference type="GO" id="GO:0016887">
    <property type="term" value="F:ATP hydrolysis activity"/>
    <property type="evidence" value="ECO:0007669"/>
    <property type="project" value="InterPro"/>
</dbReference>
<comment type="similarity">
    <text evidence="1">Belongs to the GSP E family.</text>
</comment>
<dbReference type="AlphaFoldDB" id="A0A6G8AL72"/>
<evidence type="ECO:0000313" key="3">
    <source>
        <dbReference type="EMBL" id="QIL45808.1"/>
    </source>
</evidence>
<dbReference type="CDD" id="cd01131">
    <property type="entry name" value="PilT"/>
    <property type="match status" value="1"/>
</dbReference>
<evidence type="ECO:0000313" key="4">
    <source>
        <dbReference type="Proteomes" id="UP000500890"/>
    </source>
</evidence>
<dbReference type="Gene3D" id="3.30.450.90">
    <property type="match status" value="1"/>
</dbReference>
<dbReference type="EMBL" id="CP049886">
    <property type="protein sequence ID" value="QIL45808.1"/>
    <property type="molecule type" value="Genomic_DNA"/>
</dbReference>
<keyword evidence="4" id="KW-1185">Reference proteome</keyword>
<dbReference type="Gene3D" id="3.40.50.300">
    <property type="entry name" value="P-loop containing nucleotide triphosphate hydrolases"/>
    <property type="match status" value="1"/>
</dbReference>